<dbReference type="EMBL" id="JAYRBN010000063">
    <property type="protein sequence ID" value="KAL2738260.1"/>
    <property type="molecule type" value="Genomic_DNA"/>
</dbReference>
<comment type="caution">
    <text evidence="1">The sequence shown here is derived from an EMBL/GenBank/DDBJ whole genome shotgun (WGS) entry which is preliminary data.</text>
</comment>
<gene>
    <name evidence="1" type="ORF">V1477_011619</name>
</gene>
<protein>
    <submittedName>
        <fullName evidence="1">Uncharacterized protein</fullName>
    </submittedName>
</protein>
<dbReference type="AlphaFoldDB" id="A0ABD2BZR9"/>
<sequence length="84" mass="9594">MSNESTKSLFPYDDKKVDTTWFVFSFSLLRSYISVDLVIVNIAEQLPPSGEIRKSVLSTVSINFLWFNVGTTEPMADVRCIREL</sequence>
<evidence type="ECO:0000313" key="2">
    <source>
        <dbReference type="Proteomes" id="UP001607303"/>
    </source>
</evidence>
<evidence type="ECO:0000313" key="1">
    <source>
        <dbReference type="EMBL" id="KAL2738260.1"/>
    </source>
</evidence>
<keyword evidence="2" id="KW-1185">Reference proteome</keyword>
<organism evidence="1 2">
    <name type="scientific">Vespula maculifrons</name>
    <name type="common">Eastern yellow jacket</name>
    <name type="synonym">Wasp</name>
    <dbReference type="NCBI Taxonomy" id="7453"/>
    <lineage>
        <taxon>Eukaryota</taxon>
        <taxon>Metazoa</taxon>
        <taxon>Ecdysozoa</taxon>
        <taxon>Arthropoda</taxon>
        <taxon>Hexapoda</taxon>
        <taxon>Insecta</taxon>
        <taxon>Pterygota</taxon>
        <taxon>Neoptera</taxon>
        <taxon>Endopterygota</taxon>
        <taxon>Hymenoptera</taxon>
        <taxon>Apocrita</taxon>
        <taxon>Aculeata</taxon>
        <taxon>Vespoidea</taxon>
        <taxon>Vespidae</taxon>
        <taxon>Vespinae</taxon>
        <taxon>Vespula</taxon>
    </lineage>
</organism>
<dbReference type="Proteomes" id="UP001607303">
    <property type="component" value="Unassembled WGS sequence"/>
</dbReference>
<reference evidence="1 2" key="1">
    <citation type="journal article" date="2024" name="Ann. Entomol. Soc. Am.">
        <title>Genomic analyses of the southern and eastern yellowjacket wasps (Hymenoptera: Vespidae) reveal evolutionary signatures of social life.</title>
        <authorList>
            <person name="Catto M.A."/>
            <person name="Caine P.B."/>
            <person name="Orr S.E."/>
            <person name="Hunt B.G."/>
            <person name="Goodisman M.A.D."/>
        </authorList>
    </citation>
    <scope>NUCLEOTIDE SEQUENCE [LARGE SCALE GENOMIC DNA]</scope>
    <source>
        <strain evidence="1">232</strain>
        <tissue evidence="1">Head and thorax</tissue>
    </source>
</reference>
<accession>A0ABD2BZR9</accession>
<name>A0ABD2BZR9_VESMC</name>
<proteinExistence type="predicted"/>